<evidence type="ECO:0000256" key="1">
    <source>
        <dbReference type="SAM" id="MobiDB-lite"/>
    </source>
</evidence>
<feature type="compositionally biased region" description="Low complexity" evidence="1">
    <location>
        <begin position="57"/>
        <end position="70"/>
    </location>
</feature>
<organism evidence="2 3">
    <name type="scientific">Caenorhabditis angaria</name>
    <dbReference type="NCBI Taxonomy" id="860376"/>
    <lineage>
        <taxon>Eukaryota</taxon>
        <taxon>Metazoa</taxon>
        <taxon>Ecdysozoa</taxon>
        <taxon>Nematoda</taxon>
        <taxon>Chromadorea</taxon>
        <taxon>Rhabditida</taxon>
        <taxon>Rhabditina</taxon>
        <taxon>Rhabditomorpha</taxon>
        <taxon>Rhabditoidea</taxon>
        <taxon>Rhabditidae</taxon>
        <taxon>Peloderinae</taxon>
        <taxon>Caenorhabditis</taxon>
    </lineage>
</organism>
<dbReference type="Proteomes" id="UP001152747">
    <property type="component" value="Unassembled WGS sequence"/>
</dbReference>
<name>A0A9P1J2N1_9PELO</name>
<feature type="compositionally biased region" description="Basic and acidic residues" evidence="1">
    <location>
        <begin position="22"/>
        <end position="44"/>
    </location>
</feature>
<protein>
    <submittedName>
        <fullName evidence="2">Uncharacterized protein</fullName>
    </submittedName>
</protein>
<evidence type="ECO:0000313" key="3">
    <source>
        <dbReference type="Proteomes" id="UP001152747"/>
    </source>
</evidence>
<feature type="compositionally biased region" description="Low complexity" evidence="1">
    <location>
        <begin position="1"/>
        <end position="13"/>
    </location>
</feature>
<sequence length="111" mass="13173">MPSSPTPSTSSTPKKLRKRKIVEKMSDETPKKTRFDRTKNEKYKQLVKKSIKRLATQDQQQQQRQPVVHQEPPPPRPPTRRGQVEIDIDRRSPDLRVDKPLRQKNLNERKR</sequence>
<proteinExistence type="predicted"/>
<evidence type="ECO:0000313" key="2">
    <source>
        <dbReference type="EMBL" id="CAI5455162.1"/>
    </source>
</evidence>
<dbReference type="EMBL" id="CANHGI010000006">
    <property type="protein sequence ID" value="CAI5455162.1"/>
    <property type="molecule type" value="Genomic_DNA"/>
</dbReference>
<reference evidence="2" key="1">
    <citation type="submission" date="2022-11" db="EMBL/GenBank/DDBJ databases">
        <authorList>
            <person name="Kikuchi T."/>
        </authorList>
    </citation>
    <scope>NUCLEOTIDE SEQUENCE</scope>
    <source>
        <strain evidence="2">PS1010</strain>
    </source>
</reference>
<feature type="compositionally biased region" description="Basic and acidic residues" evidence="1">
    <location>
        <begin position="82"/>
        <end position="111"/>
    </location>
</feature>
<gene>
    <name evidence="2" type="ORF">CAMP_LOCUS17799</name>
</gene>
<feature type="region of interest" description="Disordered" evidence="1">
    <location>
        <begin position="1"/>
        <end position="111"/>
    </location>
</feature>
<dbReference type="AlphaFoldDB" id="A0A9P1J2N1"/>
<accession>A0A9P1J2N1</accession>
<comment type="caution">
    <text evidence="2">The sequence shown here is derived from an EMBL/GenBank/DDBJ whole genome shotgun (WGS) entry which is preliminary data.</text>
</comment>
<keyword evidence="3" id="KW-1185">Reference proteome</keyword>